<keyword evidence="13" id="KW-1185">Reference proteome</keyword>
<dbReference type="InterPro" id="IPR013785">
    <property type="entry name" value="Aldolase_TIM"/>
</dbReference>
<evidence type="ECO:0000256" key="3">
    <source>
        <dbReference type="ARBA" id="ARBA00022485"/>
    </source>
</evidence>
<dbReference type="CDD" id="cd01335">
    <property type="entry name" value="Radical_SAM"/>
    <property type="match status" value="1"/>
</dbReference>
<keyword evidence="6 10" id="KW-0479">Metal-binding</keyword>
<dbReference type="Gene3D" id="3.20.20.70">
    <property type="entry name" value="Aldolase class I"/>
    <property type="match status" value="1"/>
</dbReference>
<evidence type="ECO:0000256" key="5">
    <source>
        <dbReference type="ARBA" id="ARBA00022691"/>
    </source>
</evidence>
<keyword evidence="10" id="KW-0963">Cytoplasm</keyword>
<keyword evidence="4" id="KW-0313">Glucose metabolism</keyword>
<keyword evidence="8 10" id="KW-0408">Iron</keyword>
<dbReference type="InterPro" id="IPR012838">
    <property type="entry name" value="PFL1_activating"/>
</dbReference>
<evidence type="ECO:0000256" key="7">
    <source>
        <dbReference type="ARBA" id="ARBA00023002"/>
    </source>
</evidence>
<keyword evidence="3 10" id="KW-0004">4Fe-4S</keyword>
<dbReference type="SFLD" id="SFLDG01066">
    <property type="entry name" value="organic_radical-activating_enz"/>
    <property type="match status" value="1"/>
</dbReference>
<dbReference type="KEGG" id="maer:DAI18_01200"/>
<feature type="domain" description="Radical SAM core" evidence="11">
    <location>
        <begin position="16"/>
        <end position="238"/>
    </location>
</feature>
<dbReference type="GO" id="GO:0051539">
    <property type="term" value="F:4 iron, 4 sulfur cluster binding"/>
    <property type="evidence" value="ECO:0007669"/>
    <property type="project" value="UniProtKB-UniRule"/>
</dbReference>
<evidence type="ECO:0000256" key="9">
    <source>
        <dbReference type="ARBA" id="ARBA00023014"/>
    </source>
</evidence>
<dbReference type="InterPro" id="IPR058240">
    <property type="entry name" value="rSAM_sf"/>
</dbReference>
<gene>
    <name evidence="12" type="primary">pflA</name>
    <name evidence="12" type="ORF">DAI18_01200</name>
</gene>
<dbReference type="STRING" id="1122240.GCA_000620105_02963"/>
<dbReference type="GO" id="GO:0006006">
    <property type="term" value="P:glucose metabolic process"/>
    <property type="evidence" value="ECO:0007669"/>
    <property type="project" value="UniProtKB-KW"/>
</dbReference>
<dbReference type="Pfam" id="PF04055">
    <property type="entry name" value="Radical_SAM"/>
    <property type="match status" value="1"/>
</dbReference>
<dbReference type="EMBL" id="CP028519">
    <property type="protein sequence ID" value="AVY92809.1"/>
    <property type="molecule type" value="Genomic_DNA"/>
</dbReference>
<accession>A0A2S0P6F1</accession>
<keyword evidence="9 10" id="KW-0411">Iron-sulfur</keyword>
<reference evidence="12 13" key="1">
    <citation type="submission" date="2018-04" db="EMBL/GenBank/DDBJ databases">
        <title>Denitrifier Microvirgula.</title>
        <authorList>
            <person name="Anderson E."/>
            <person name="Jang J."/>
            <person name="Ishii S."/>
        </authorList>
    </citation>
    <scope>NUCLEOTIDE SEQUENCE [LARGE SCALE GENOMIC DNA]</scope>
    <source>
        <strain evidence="12 13">BE2.4</strain>
    </source>
</reference>
<comment type="catalytic activity">
    <reaction evidence="10">
        <text>glycyl-[formate C-acetyltransferase] + reduced [flavodoxin] + S-adenosyl-L-methionine = glycin-2-yl radical-[formate C-acetyltransferase] + semiquinone [flavodoxin] + 5'-deoxyadenosine + L-methionine + H(+)</text>
        <dbReference type="Rhea" id="RHEA:19225"/>
        <dbReference type="Rhea" id="RHEA-COMP:10622"/>
        <dbReference type="Rhea" id="RHEA-COMP:12190"/>
        <dbReference type="Rhea" id="RHEA-COMP:12191"/>
        <dbReference type="Rhea" id="RHEA-COMP:14480"/>
        <dbReference type="ChEBI" id="CHEBI:15378"/>
        <dbReference type="ChEBI" id="CHEBI:17319"/>
        <dbReference type="ChEBI" id="CHEBI:29947"/>
        <dbReference type="ChEBI" id="CHEBI:32722"/>
        <dbReference type="ChEBI" id="CHEBI:57618"/>
        <dbReference type="ChEBI" id="CHEBI:57844"/>
        <dbReference type="ChEBI" id="CHEBI:59789"/>
        <dbReference type="ChEBI" id="CHEBI:140311"/>
        <dbReference type="EC" id="1.97.1.4"/>
    </reaction>
</comment>
<dbReference type="AlphaFoldDB" id="A0A2S0P6F1"/>
<dbReference type="GO" id="GO:0005737">
    <property type="term" value="C:cytoplasm"/>
    <property type="evidence" value="ECO:0007669"/>
    <property type="project" value="UniProtKB-SubCell"/>
</dbReference>
<dbReference type="PROSITE" id="PS01087">
    <property type="entry name" value="RADICAL_ACTIVATING"/>
    <property type="match status" value="1"/>
</dbReference>
<evidence type="ECO:0000313" key="12">
    <source>
        <dbReference type="EMBL" id="AVY92809.1"/>
    </source>
</evidence>
<dbReference type="NCBIfam" id="TIGR02493">
    <property type="entry name" value="PFLA"/>
    <property type="match status" value="1"/>
</dbReference>
<organism evidence="12 13">
    <name type="scientific">Microvirgula aerodenitrificans</name>
    <dbReference type="NCBI Taxonomy" id="57480"/>
    <lineage>
        <taxon>Bacteria</taxon>
        <taxon>Pseudomonadati</taxon>
        <taxon>Pseudomonadota</taxon>
        <taxon>Betaproteobacteria</taxon>
        <taxon>Neisseriales</taxon>
        <taxon>Aquaspirillaceae</taxon>
        <taxon>Microvirgula</taxon>
    </lineage>
</organism>
<dbReference type="InterPro" id="IPR001989">
    <property type="entry name" value="Radical_activat_CS"/>
</dbReference>
<dbReference type="PROSITE" id="PS51918">
    <property type="entry name" value="RADICAL_SAM"/>
    <property type="match status" value="1"/>
</dbReference>
<keyword evidence="5 10" id="KW-0949">S-adenosyl-L-methionine</keyword>
<dbReference type="SFLD" id="SFLDS00029">
    <property type="entry name" value="Radical_SAM"/>
    <property type="match status" value="1"/>
</dbReference>
<sequence length="243" mass="26868">MNDCGYLHSVESGAAADGPGVRLVFFLSGCQFRCLYCHNPDTWKLHHGRPVTVDQAMAEVEPLAGFLRLTGGVTISGGEPLMQAAFAGALFRRCRALGLHTALDTQGFLHADVSDDWFDPVDLVLLDIKHSDPARYQALTGQPLQPTLDFARRLVRLGKKMWIRYVLVPGWTDDVADVERLADFVATLGDAVERVDILPFHQLGAHKWAELGLDYRLADTCPPSPALLARVQRQFADRGLTVY</sequence>
<comment type="similarity">
    <text evidence="2 10">Belongs to the organic radical-activating enzymes family.</text>
</comment>
<name>A0A2S0P6F1_9NEIS</name>
<dbReference type="EC" id="1.97.1.4" evidence="10"/>
<comment type="function">
    <text evidence="1">Activation of pyruvate formate-lyase 1 under anaerobic conditions by generation of an organic free radical, using S-adenosylmethionine and reduced flavodoxin as cosubstrates to produce 5'-deoxy-adenosine.</text>
</comment>
<keyword evidence="7 10" id="KW-0560">Oxidoreductase</keyword>
<keyword evidence="12" id="KW-0456">Lyase</keyword>
<dbReference type="GO" id="GO:0046872">
    <property type="term" value="F:metal ion binding"/>
    <property type="evidence" value="ECO:0007669"/>
    <property type="project" value="UniProtKB-UniRule"/>
</dbReference>
<dbReference type="RefSeq" id="WP_107888567.1">
    <property type="nucleotide sequence ID" value="NZ_CP028519.1"/>
</dbReference>
<evidence type="ECO:0000256" key="10">
    <source>
        <dbReference type="RuleBase" id="RU362053"/>
    </source>
</evidence>
<keyword evidence="4" id="KW-0119">Carbohydrate metabolism</keyword>
<proteinExistence type="inferred from homology"/>
<comment type="cofactor">
    <cofactor evidence="10">
        <name>[4Fe-4S] cluster</name>
        <dbReference type="ChEBI" id="CHEBI:49883"/>
    </cofactor>
    <text evidence="10">Binds 1 [4Fe-4S] cluster. The cluster is coordinated with 3 cysteines and an exchangeable S-adenosyl-L-methionine.</text>
</comment>
<evidence type="ECO:0000256" key="2">
    <source>
        <dbReference type="ARBA" id="ARBA00009777"/>
    </source>
</evidence>
<dbReference type="OrthoDB" id="9782387at2"/>
<dbReference type="PANTHER" id="PTHR30352">
    <property type="entry name" value="PYRUVATE FORMATE-LYASE-ACTIVATING ENZYME"/>
    <property type="match status" value="1"/>
</dbReference>
<dbReference type="PANTHER" id="PTHR30352:SF5">
    <property type="entry name" value="PYRUVATE FORMATE-LYASE 1-ACTIVATING ENZYME"/>
    <property type="match status" value="1"/>
</dbReference>
<evidence type="ECO:0000313" key="13">
    <source>
        <dbReference type="Proteomes" id="UP000244173"/>
    </source>
</evidence>
<evidence type="ECO:0000256" key="8">
    <source>
        <dbReference type="ARBA" id="ARBA00023004"/>
    </source>
</evidence>
<evidence type="ECO:0000256" key="6">
    <source>
        <dbReference type="ARBA" id="ARBA00022723"/>
    </source>
</evidence>
<dbReference type="InterPro" id="IPR007197">
    <property type="entry name" value="rSAM"/>
</dbReference>
<evidence type="ECO:0000256" key="4">
    <source>
        <dbReference type="ARBA" id="ARBA00022526"/>
    </source>
</evidence>
<dbReference type="GO" id="GO:0016829">
    <property type="term" value="F:lyase activity"/>
    <property type="evidence" value="ECO:0007669"/>
    <property type="project" value="UniProtKB-KW"/>
</dbReference>
<evidence type="ECO:0000256" key="1">
    <source>
        <dbReference type="ARBA" id="ARBA00002918"/>
    </source>
</evidence>
<comment type="function">
    <text evidence="10">Activation of pyruvate formate-lyase under anaerobic conditions by generation of an organic free radical, using S-adenosylmethionine and reduced flavodoxin as cosubstrates to produce 5'-deoxy-adenosine.</text>
</comment>
<evidence type="ECO:0000259" key="11">
    <source>
        <dbReference type="PROSITE" id="PS51918"/>
    </source>
</evidence>
<keyword evidence="12" id="KW-0670">Pyruvate</keyword>
<comment type="subcellular location">
    <subcellularLocation>
        <location evidence="10">Cytoplasm</location>
    </subcellularLocation>
</comment>
<dbReference type="GO" id="GO:0043365">
    <property type="term" value="F:[formate-C-acetyltransferase]-activating enzyme activity"/>
    <property type="evidence" value="ECO:0007669"/>
    <property type="project" value="UniProtKB-UniRule"/>
</dbReference>
<dbReference type="InterPro" id="IPR034457">
    <property type="entry name" value="Organic_radical-activating"/>
</dbReference>
<dbReference type="Proteomes" id="UP000244173">
    <property type="component" value="Chromosome"/>
</dbReference>
<protein>
    <recommendedName>
        <fullName evidence="10">Pyruvate formate-lyase-activating enzyme</fullName>
        <ecNumber evidence="10">1.97.1.4</ecNumber>
    </recommendedName>
</protein>
<dbReference type="SUPFAM" id="SSF102114">
    <property type="entry name" value="Radical SAM enzymes"/>
    <property type="match status" value="1"/>
</dbReference>